<gene>
    <name evidence="2" type="ORF">EV191_102255</name>
</gene>
<dbReference type="InterPro" id="IPR029063">
    <property type="entry name" value="SAM-dependent_MTases_sf"/>
</dbReference>
<dbReference type="InterPro" id="IPR013216">
    <property type="entry name" value="Methyltransf_11"/>
</dbReference>
<dbReference type="AlphaFoldDB" id="A0A4R2QY03"/>
<dbReference type="GO" id="GO:0032259">
    <property type="term" value="P:methylation"/>
    <property type="evidence" value="ECO:0007669"/>
    <property type="project" value="UniProtKB-KW"/>
</dbReference>
<dbReference type="GO" id="GO:0008757">
    <property type="term" value="F:S-adenosylmethionine-dependent methyltransferase activity"/>
    <property type="evidence" value="ECO:0007669"/>
    <property type="project" value="InterPro"/>
</dbReference>
<organism evidence="2 3">
    <name type="scientific">Tamaricihabitans halophyticus</name>
    <dbReference type="NCBI Taxonomy" id="1262583"/>
    <lineage>
        <taxon>Bacteria</taxon>
        <taxon>Bacillati</taxon>
        <taxon>Actinomycetota</taxon>
        <taxon>Actinomycetes</taxon>
        <taxon>Pseudonocardiales</taxon>
        <taxon>Pseudonocardiaceae</taxon>
        <taxon>Tamaricihabitans</taxon>
    </lineage>
</organism>
<dbReference type="PANTHER" id="PTHR45036">
    <property type="entry name" value="METHYLTRANSFERASE LIKE 7B"/>
    <property type="match status" value="1"/>
</dbReference>
<proteinExistence type="predicted"/>
<dbReference type="PANTHER" id="PTHR45036:SF1">
    <property type="entry name" value="METHYLTRANSFERASE LIKE 7A"/>
    <property type="match status" value="1"/>
</dbReference>
<dbReference type="CDD" id="cd02440">
    <property type="entry name" value="AdoMet_MTases"/>
    <property type="match status" value="1"/>
</dbReference>
<name>A0A4R2QY03_9PSEU</name>
<dbReference type="SUPFAM" id="SSF53335">
    <property type="entry name" value="S-adenosyl-L-methionine-dependent methyltransferases"/>
    <property type="match status" value="1"/>
</dbReference>
<dbReference type="InterPro" id="IPR052356">
    <property type="entry name" value="Thiol_S-MT"/>
</dbReference>
<keyword evidence="2" id="KW-0808">Transferase</keyword>
<dbReference type="EMBL" id="SLXQ01000002">
    <property type="protein sequence ID" value="TCP55043.1"/>
    <property type="molecule type" value="Genomic_DNA"/>
</dbReference>
<evidence type="ECO:0000313" key="3">
    <source>
        <dbReference type="Proteomes" id="UP000294911"/>
    </source>
</evidence>
<dbReference type="Pfam" id="PF08241">
    <property type="entry name" value="Methyltransf_11"/>
    <property type="match status" value="1"/>
</dbReference>
<comment type="caution">
    <text evidence="2">The sequence shown here is derived from an EMBL/GenBank/DDBJ whole genome shotgun (WGS) entry which is preliminary data.</text>
</comment>
<protein>
    <submittedName>
        <fullName evidence="2">Phosphatidylethanolamine N-methyltransferase /phosphatidyl-N-methylethanolamine N-methyltransferase</fullName>
    </submittedName>
</protein>
<sequence length="212" mass="23991">MPMSAPHRARRWHRYWDKKSGSYDAEMRRWDQRLFGDSRSWACSRASGATLEVAVGSGLNLPEYPASVRLTGIDLSERMLDLARARAAELDRQVELRQANAHQLPFGDAEFDTVVCTFGLCAIPDPHQAVREMIRVLRSGGALVLVDHVRSTSALFRTGQWLLERITVPLGGEHFLRRPRELVEAHGLRIEEADRFKRGIVERLIARQAPVG</sequence>
<evidence type="ECO:0000313" key="2">
    <source>
        <dbReference type="EMBL" id="TCP55043.1"/>
    </source>
</evidence>
<dbReference type="Gene3D" id="3.40.50.150">
    <property type="entry name" value="Vaccinia Virus protein VP39"/>
    <property type="match status" value="1"/>
</dbReference>
<keyword evidence="2" id="KW-0489">Methyltransferase</keyword>
<accession>A0A4R2QY03</accession>
<dbReference type="Proteomes" id="UP000294911">
    <property type="component" value="Unassembled WGS sequence"/>
</dbReference>
<feature type="domain" description="Methyltransferase type 11" evidence="1">
    <location>
        <begin position="51"/>
        <end position="145"/>
    </location>
</feature>
<reference evidence="2 3" key="1">
    <citation type="submission" date="2019-03" db="EMBL/GenBank/DDBJ databases">
        <title>Genomic Encyclopedia of Type Strains, Phase IV (KMG-IV): sequencing the most valuable type-strain genomes for metagenomic binning, comparative biology and taxonomic classification.</title>
        <authorList>
            <person name="Goeker M."/>
        </authorList>
    </citation>
    <scope>NUCLEOTIDE SEQUENCE [LARGE SCALE GENOMIC DNA]</scope>
    <source>
        <strain evidence="2 3">DSM 45765</strain>
    </source>
</reference>
<evidence type="ECO:0000259" key="1">
    <source>
        <dbReference type="Pfam" id="PF08241"/>
    </source>
</evidence>
<keyword evidence="3" id="KW-1185">Reference proteome</keyword>